<reference evidence="2 3" key="1">
    <citation type="submission" date="2017-10" db="EMBL/GenBank/DDBJ databases">
        <title>Sequencing the genomes of 1000 actinobacteria strains.</title>
        <authorList>
            <person name="Klenk H.-P."/>
        </authorList>
    </citation>
    <scope>NUCLEOTIDE SEQUENCE [LARGE SCALE GENOMIC DNA]</scope>
    <source>
        <strain evidence="2 3">DSM 18966</strain>
    </source>
</reference>
<dbReference type="EMBL" id="PDJG01000001">
    <property type="protein sequence ID" value="PFG33849.1"/>
    <property type="molecule type" value="Genomic_DNA"/>
</dbReference>
<dbReference type="AlphaFoldDB" id="A0A2A9E6L4"/>
<keyword evidence="3" id="KW-1185">Reference proteome</keyword>
<feature type="domain" description="NAD-dependent epimerase/dehydratase" evidence="1">
    <location>
        <begin position="90"/>
        <end position="215"/>
    </location>
</feature>
<dbReference type="RefSeq" id="WP_098454992.1">
    <property type="nucleotide sequence ID" value="NZ_PDJG01000001.1"/>
</dbReference>
<evidence type="ECO:0000313" key="3">
    <source>
        <dbReference type="Proteomes" id="UP000225548"/>
    </source>
</evidence>
<dbReference type="InterPro" id="IPR036291">
    <property type="entry name" value="NAD(P)-bd_dom_sf"/>
</dbReference>
<dbReference type="InterPro" id="IPR001509">
    <property type="entry name" value="Epimerase_deHydtase"/>
</dbReference>
<name>A0A2A9E6L4_9MICO</name>
<gene>
    <name evidence="2" type="ORF">ATL42_1743</name>
</gene>
<organism evidence="2 3">
    <name type="scientific">Sanguibacter antarcticus</name>
    <dbReference type="NCBI Taxonomy" id="372484"/>
    <lineage>
        <taxon>Bacteria</taxon>
        <taxon>Bacillati</taxon>
        <taxon>Actinomycetota</taxon>
        <taxon>Actinomycetes</taxon>
        <taxon>Micrococcales</taxon>
        <taxon>Sanguibacteraceae</taxon>
        <taxon>Sanguibacter</taxon>
    </lineage>
</organism>
<dbReference type="OrthoDB" id="9795501at2"/>
<proteinExistence type="predicted"/>
<protein>
    <submittedName>
        <fullName evidence="2">Nucleoside-diphosphate-sugar epimerase</fullName>
    </submittedName>
</protein>
<evidence type="ECO:0000259" key="1">
    <source>
        <dbReference type="Pfam" id="PF01370"/>
    </source>
</evidence>
<comment type="caution">
    <text evidence="2">The sequence shown here is derived from an EMBL/GenBank/DDBJ whole genome shotgun (WGS) entry which is preliminary data.</text>
</comment>
<accession>A0A2A9E6L4</accession>
<dbReference type="Pfam" id="PF01370">
    <property type="entry name" value="Epimerase"/>
    <property type="match status" value="1"/>
</dbReference>
<dbReference type="Proteomes" id="UP000225548">
    <property type="component" value="Unassembled WGS sequence"/>
</dbReference>
<dbReference type="SUPFAM" id="SSF51735">
    <property type="entry name" value="NAD(P)-binding Rossmann-fold domains"/>
    <property type="match status" value="1"/>
</dbReference>
<sequence length="348" mass="36197">MTAAPVRSERTDEEPTQIVAVVGSSPVARGIRHRLGAREIDVADEDVDRFAGVDVLVLVGHAGDFSRIGGSEAVERRAALVADVEKHYVVARLAGVRHVVGISSAMVNGATPGRAVIEDGEDPVLVIDDGFAGDLVVFEATLEALSADPDRAPVSTTVLRPAAIVGPGIDTLISRHFEAPRVLTLKGARRDWQFVHVEDVADAVTAVVAHGLTGRITVGALVDGEPDVLSTADVLRIAGMRAVELPVATAFATAEGLHRVGILPLPASDMTFAVYPWSVGACALHGVGWRARSSSEECLRFLVAQVRGRVGVAGRRVGGRDAAALGAAGAAVALLGTAALWKRARGLP</sequence>
<evidence type="ECO:0000313" key="2">
    <source>
        <dbReference type="EMBL" id="PFG33849.1"/>
    </source>
</evidence>
<dbReference type="Gene3D" id="3.40.50.720">
    <property type="entry name" value="NAD(P)-binding Rossmann-like Domain"/>
    <property type="match status" value="1"/>
</dbReference>